<dbReference type="InterPro" id="IPR029033">
    <property type="entry name" value="His_PPase_superfam"/>
</dbReference>
<evidence type="ECO:0000313" key="1">
    <source>
        <dbReference type="EMBL" id="SVC87767.1"/>
    </source>
</evidence>
<dbReference type="SMART" id="SM00855">
    <property type="entry name" value="PGAM"/>
    <property type="match status" value="1"/>
</dbReference>
<dbReference type="PANTHER" id="PTHR48100">
    <property type="entry name" value="BROAD-SPECIFICITY PHOSPHATASE YOR283W-RELATED"/>
    <property type="match status" value="1"/>
</dbReference>
<accession>A0A382QS26</accession>
<dbReference type="EMBL" id="UINC01116199">
    <property type="protein sequence ID" value="SVC87767.1"/>
    <property type="molecule type" value="Genomic_DNA"/>
</dbReference>
<protein>
    <recommendedName>
        <fullName evidence="2">Phosphoglycerate mutase (2,3-diphosphoglycerate-dependent)</fullName>
    </recommendedName>
</protein>
<proteinExistence type="predicted"/>
<organism evidence="1">
    <name type="scientific">marine metagenome</name>
    <dbReference type="NCBI Taxonomy" id="408172"/>
    <lineage>
        <taxon>unclassified sequences</taxon>
        <taxon>metagenomes</taxon>
        <taxon>ecological metagenomes</taxon>
    </lineage>
</organism>
<dbReference type="PANTHER" id="PTHR48100:SF1">
    <property type="entry name" value="HISTIDINE PHOSPHATASE FAMILY PROTEIN-RELATED"/>
    <property type="match status" value="1"/>
</dbReference>
<dbReference type="GO" id="GO:0016791">
    <property type="term" value="F:phosphatase activity"/>
    <property type="evidence" value="ECO:0007669"/>
    <property type="project" value="TreeGrafter"/>
</dbReference>
<gene>
    <name evidence="1" type="ORF">METZ01_LOCUS340621</name>
</gene>
<name>A0A382QS26_9ZZZZ</name>
<dbReference type="GO" id="GO:0005737">
    <property type="term" value="C:cytoplasm"/>
    <property type="evidence" value="ECO:0007669"/>
    <property type="project" value="TreeGrafter"/>
</dbReference>
<dbReference type="AlphaFoldDB" id="A0A382QS26"/>
<sequence>MKYIYCMRHGLAYHNVKALEMGSQAYVLDECFDAPLVDKGLQQAKDLGEQWEALSLIQKVFVSPLTRTLETCQEIFKMHPDVKIIALDVIKEFPQGLQICNKRRDKKDLQEKFSRIDFSQLESESDQIWRKERMEHIEELRERIQDFKKFLKGLEETDVAVVSHSAFLNETLYGRIGDEANQLKHCHPYPLDLN</sequence>
<reference evidence="1" key="1">
    <citation type="submission" date="2018-05" db="EMBL/GenBank/DDBJ databases">
        <authorList>
            <person name="Lanie J.A."/>
            <person name="Ng W.-L."/>
            <person name="Kazmierczak K.M."/>
            <person name="Andrzejewski T.M."/>
            <person name="Davidsen T.M."/>
            <person name="Wayne K.J."/>
            <person name="Tettelin H."/>
            <person name="Glass J.I."/>
            <person name="Rusch D."/>
            <person name="Podicherti R."/>
            <person name="Tsui H.-C.T."/>
            <person name="Winkler M.E."/>
        </authorList>
    </citation>
    <scope>NUCLEOTIDE SEQUENCE</scope>
</reference>
<dbReference type="InterPro" id="IPR050275">
    <property type="entry name" value="PGM_Phosphatase"/>
</dbReference>
<dbReference type="Pfam" id="PF00300">
    <property type="entry name" value="His_Phos_1"/>
    <property type="match status" value="1"/>
</dbReference>
<dbReference type="CDD" id="cd07040">
    <property type="entry name" value="HP"/>
    <property type="match status" value="1"/>
</dbReference>
<dbReference type="SUPFAM" id="SSF53254">
    <property type="entry name" value="Phosphoglycerate mutase-like"/>
    <property type="match status" value="1"/>
</dbReference>
<evidence type="ECO:0008006" key="2">
    <source>
        <dbReference type="Google" id="ProtNLM"/>
    </source>
</evidence>
<dbReference type="Gene3D" id="3.40.50.1240">
    <property type="entry name" value="Phosphoglycerate mutase-like"/>
    <property type="match status" value="1"/>
</dbReference>
<dbReference type="InterPro" id="IPR013078">
    <property type="entry name" value="His_Pase_superF_clade-1"/>
</dbReference>